<proteinExistence type="predicted"/>
<dbReference type="Proteomes" id="UP000652761">
    <property type="component" value="Unassembled WGS sequence"/>
</dbReference>
<sequence>ATNGNLPPNVIKRPVKELHNLDQAPPEGIKLLVNDDDFSTIFADIEGSAGTPYENGSCCTTWMTGDEDPVDL</sequence>
<feature type="non-terminal residue" evidence="2">
    <location>
        <position position="1"/>
    </location>
</feature>
<dbReference type="InterPro" id="IPR000608">
    <property type="entry name" value="UBC"/>
</dbReference>
<accession>A0A843TK27</accession>
<feature type="domain" description="UBC core" evidence="1">
    <location>
        <begin position="9"/>
        <end position="72"/>
    </location>
</feature>
<evidence type="ECO:0000259" key="1">
    <source>
        <dbReference type="PROSITE" id="PS50127"/>
    </source>
</evidence>
<comment type="caution">
    <text evidence="2">The sequence shown here is derived from an EMBL/GenBank/DDBJ whole genome shotgun (WGS) entry which is preliminary data.</text>
</comment>
<evidence type="ECO:0000313" key="2">
    <source>
        <dbReference type="EMBL" id="MQL71375.1"/>
    </source>
</evidence>
<dbReference type="PROSITE" id="PS50127">
    <property type="entry name" value="UBC_2"/>
    <property type="match status" value="1"/>
</dbReference>
<reference evidence="2" key="1">
    <citation type="submission" date="2017-07" db="EMBL/GenBank/DDBJ databases">
        <title>Taro Niue Genome Assembly and Annotation.</title>
        <authorList>
            <person name="Atibalentja N."/>
            <person name="Keating K."/>
            <person name="Fields C.J."/>
        </authorList>
    </citation>
    <scope>NUCLEOTIDE SEQUENCE</scope>
    <source>
        <strain evidence="2">Niue_2</strain>
        <tissue evidence="2">Leaf</tissue>
    </source>
</reference>
<dbReference type="EMBL" id="NMUH01000096">
    <property type="protein sequence ID" value="MQL71375.1"/>
    <property type="molecule type" value="Genomic_DNA"/>
</dbReference>
<dbReference type="InterPro" id="IPR016135">
    <property type="entry name" value="UBQ-conjugating_enzyme/RWD"/>
</dbReference>
<protein>
    <recommendedName>
        <fullName evidence="1">UBC core domain-containing protein</fullName>
    </recommendedName>
</protein>
<dbReference type="Gene3D" id="3.10.110.10">
    <property type="entry name" value="Ubiquitin Conjugating Enzyme"/>
    <property type="match status" value="1"/>
</dbReference>
<organism evidence="2 3">
    <name type="scientific">Colocasia esculenta</name>
    <name type="common">Wild taro</name>
    <name type="synonym">Arum esculentum</name>
    <dbReference type="NCBI Taxonomy" id="4460"/>
    <lineage>
        <taxon>Eukaryota</taxon>
        <taxon>Viridiplantae</taxon>
        <taxon>Streptophyta</taxon>
        <taxon>Embryophyta</taxon>
        <taxon>Tracheophyta</taxon>
        <taxon>Spermatophyta</taxon>
        <taxon>Magnoliopsida</taxon>
        <taxon>Liliopsida</taxon>
        <taxon>Araceae</taxon>
        <taxon>Aroideae</taxon>
        <taxon>Colocasieae</taxon>
        <taxon>Colocasia</taxon>
    </lineage>
</organism>
<dbReference type="SUPFAM" id="SSF54495">
    <property type="entry name" value="UBC-like"/>
    <property type="match status" value="1"/>
</dbReference>
<dbReference type="OrthoDB" id="10069349at2759"/>
<keyword evidence="3" id="KW-1185">Reference proteome</keyword>
<name>A0A843TK27_COLES</name>
<gene>
    <name evidence="2" type="ORF">Taro_003709</name>
</gene>
<evidence type="ECO:0000313" key="3">
    <source>
        <dbReference type="Proteomes" id="UP000652761"/>
    </source>
</evidence>
<dbReference type="AlphaFoldDB" id="A0A843TK27"/>